<gene>
    <name evidence="2" type="ORF">PPYR_06459</name>
</gene>
<protein>
    <recommendedName>
        <fullName evidence="1">DUF5641 domain-containing protein</fullName>
    </recommendedName>
</protein>
<dbReference type="InParanoid" id="A0A5N4AU28"/>
<evidence type="ECO:0000313" key="3">
    <source>
        <dbReference type="Proteomes" id="UP000327044"/>
    </source>
</evidence>
<feature type="domain" description="DUF5641" evidence="1">
    <location>
        <begin position="617"/>
        <end position="711"/>
    </location>
</feature>
<dbReference type="Proteomes" id="UP000327044">
    <property type="component" value="Unassembled WGS sequence"/>
</dbReference>
<dbReference type="EMBL" id="VVIM01000004">
    <property type="protein sequence ID" value="KAB0800720.1"/>
    <property type="molecule type" value="Genomic_DNA"/>
</dbReference>
<organism evidence="2 3">
    <name type="scientific">Photinus pyralis</name>
    <name type="common">Common eastern firefly</name>
    <name type="synonym">Lampyris pyralis</name>
    <dbReference type="NCBI Taxonomy" id="7054"/>
    <lineage>
        <taxon>Eukaryota</taxon>
        <taxon>Metazoa</taxon>
        <taxon>Ecdysozoa</taxon>
        <taxon>Arthropoda</taxon>
        <taxon>Hexapoda</taxon>
        <taxon>Insecta</taxon>
        <taxon>Pterygota</taxon>
        <taxon>Neoptera</taxon>
        <taxon>Endopterygota</taxon>
        <taxon>Coleoptera</taxon>
        <taxon>Polyphaga</taxon>
        <taxon>Elateriformia</taxon>
        <taxon>Elateroidea</taxon>
        <taxon>Lampyridae</taxon>
        <taxon>Lampyrinae</taxon>
        <taxon>Photinus</taxon>
    </lineage>
</organism>
<dbReference type="Pfam" id="PF03564">
    <property type="entry name" value="DUF1759"/>
    <property type="match status" value="1"/>
</dbReference>
<dbReference type="InterPro" id="IPR040676">
    <property type="entry name" value="DUF5641"/>
</dbReference>
<evidence type="ECO:0000313" key="2">
    <source>
        <dbReference type="EMBL" id="KAB0800720.1"/>
    </source>
</evidence>
<name>A0A5N4AU28_PHOPY</name>
<comment type="caution">
    <text evidence="2">The sequence shown here is derived from an EMBL/GenBank/DDBJ whole genome shotgun (WGS) entry which is preliminary data.</text>
</comment>
<dbReference type="Pfam" id="PF18701">
    <property type="entry name" value="DUF5641"/>
    <property type="match status" value="1"/>
</dbReference>
<evidence type="ECO:0000259" key="1">
    <source>
        <dbReference type="Pfam" id="PF18701"/>
    </source>
</evidence>
<accession>A0A5N4AU28</accession>
<proteinExistence type="predicted"/>
<dbReference type="PANTHER" id="PTHR47331">
    <property type="entry name" value="PHD-TYPE DOMAIN-CONTAINING PROTEIN"/>
    <property type="match status" value="1"/>
</dbReference>
<keyword evidence="3" id="KW-1185">Reference proteome</keyword>
<sequence>MPKQTESQAAKQLINTAQLCLNLLEDFERLLNEFPDNPSNDDIEFYNQKMATAEASLDDYKRVCIQLSQDEISDLELLNYCQFENKQMRALAKAKGLIKKDMNQTDLNASKIKSEAGVANNLQQSLPRLSLPQFSGNFVDYLAFIDNFKSIVDQAKVSPSQKFFYLLSCVKDSARDLISCLPPTDTNYEIALGLLDERFNKPKLIIQSHIKNVFELKPVGKSTASLREFTDSLNKHVLCLRNMSISDEKVAGALFSHIVVSKLDPETKEKLKKEKPNEILGITEIIEFLQKRVQFLLDIDADNTMDETMDKNSTFRSFKDKSNAQHQWCSNAKHLSLVSNEEKIKIPMVTFSKKFMEIPKNIKLADRGFNQTSEVDILIGASHFYEILGSDKIKLGKNLPILMETQFGYVISGDIPSKLLKPVVPASVSLLCNDEMNLGVILNKLWEIENVRPNDPRSLLSVEERQCEHYFEETTVVDQMVTPEDRKFQSILWRENSTHPISTYVLNTITYGCKASTYLATKCLQYVALKNNVNYPPASLSILRDFYVDDYIHSGNDRDQVQQLIIEVTNLLGPLSPLSEDPNDFSPLTPMHFILGKGSSCLPNDVSLDAATNRPTQYQRRKQLVEHFWHRWSREVLPEMQRRSKWRTTSNESIQVGKLVLMENPNTKPLQWPLARIMELHPGKDGLVRVVTVQCGNGSKFKRAVTKLCVLPNC</sequence>
<dbReference type="AlphaFoldDB" id="A0A5N4AU28"/>
<reference evidence="2 3" key="1">
    <citation type="journal article" date="2018" name="Elife">
        <title>Firefly genomes illuminate parallel origins of bioluminescence in beetles.</title>
        <authorList>
            <person name="Fallon T.R."/>
            <person name="Lower S.E."/>
            <person name="Chang C.H."/>
            <person name="Bessho-Uehara M."/>
            <person name="Martin G.J."/>
            <person name="Bewick A.J."/>
            <person name="Behringer M."/>
            <person name="Debat H.J."/>
            <person name="Wong I."/>
            <person name="Day J.C."/>
            <person name="Suvorov A."/>
            <person name="Silva C.J."/>
            <person name="Stanger-Hall K.F."/>
            <person name="Hall D.W."/>
            <person name="Schmitz R.J."/>
            <person name="Nelson D.R."/>
            <person name="Lewis S.M."/>
            <person name="Shigenobu S."/>
            <person name="Bybee S.M."/>
            <person name="Larracuente A.M."/>
            <person name="Oba Y."/>
            <person name="Weng J.K."/>
        </authorList>
    </citation>
    <scope>NUCLEOTIDE SEQUENCE [LARGE SCALE GENOMIC DNA]</scope>
    <source>
        <strain evidence="2">1611_PpyrPB1</strain>
        <tissue evidence="2">Whole body</tissue>
    </source>
</reference>
<dbReference type="InterPro" id="IPR005312">
    <property type="entry name" value="DUF1759"/>
</dbReference>